<accession>A0ABP8V2Q7</accession>
<gene>
    <name evidence="1" type="ORF">GCM10023116_19730</name>
</gene>
<organism evidence="1 2">
    <name type="scientific">Kistimonas scapharcae</name>
    <dbReference type="NCBI Taxonomy" id="1036133"/>
    <lineage>
        <taxon>Bacteria</taxon>
        <taxon>Pseudomonadati</taxon>
        <taxon>Pseudomonadota</taxon>
        <taxon>Gammaproteobacteria</taxon>
        <taxon>Oceanospirillales</taxon>
        <taxon>Endozoicomonadaceae</taxon>
        <taxon>Kistimonas</taxon>
    </lineage>
</organism>
<reference evidence="2" key="1">
    <citation type="journal article" date="2019" name="Int. J. Syst. Evol. Microbiol.">
        <title>The Global Catalogue of Microorganisms (GCM) 10K type strain sequencing project: providing services to taxonomists for standard genome sequencing and annotation.</title>
        <authorList>
            <consortium name="The Broad Institute Genomics Platform"/>
            <consortium name="The Broad Institute Genome Sequencing Center for Infectious Disease"/>
            <person name="Wu L."/>
            <person name="Ma J."/>
        </authorList>
    </citation>
    <scope>NUCLEOTIDE SEQUENCE [LARGE SCALE GENOMIC DNA]</scope>
    <source>
        <strain evidence="2">JCM 17805</strain>
    </source>
</reference>
<dbReference type="Proteomes" id="UP001500604">
    <property type="component" value="Unassembled WGS sequence"/>
</dbReference>
<name>A0ABP8V2Q7_9GAMM</name>
<protein>
    <submittedName>
        <fullName evidence="1">Uncharacterized protein</fullName>
    </submittedName>
</protein>
<sequence>MGLYLKHLYHSMVLGPDPVMSPKMVMLPDQLCCQAKKLLLTLGKDRVMSQTFLVNASKSGNFKFQ</sequence>
<evidence type="ECO:0000313" key="2">
    <source>
        <dbReference type="Proteomes" id="UP001500604"/>
    </source>
</evidence>
<evidence type="ECO:0000313" key="1">
    <source>
        <dbReference type="EMBL" id="GAA4649694.1"/>
    </source>
</evidence>
<comment type="caution">
    <text evidence="1">The sequence shown here is derived from an EMBL/GenBank/DDBJ whole genome shotgun (WGS) entry which is preliminary data.</text>
</comment>
<keyword evidence="2" id="KW-1185">Reference proteome</keyword>
<dbReference type="EMBL" id="BAABFL010000263">
    <property type="protein sequence ID" value="GAA4649694.1"/>
    <property type="molecule type" value="Genomic_DNA"/>
</dbReference>
<proteinExistence type="predicted"/>